<feature type="region of interest" description="Disordered" evidence="1">
    <location>
        <begin position="151"/>
        <end position="205"/>
    </location>
</feature>
<dbReference type="PANTHER" id="PTHR21505:SF8">
    <property type="entry name" value="DPT-YFP REPRESSOR BY OVEREXPRESSION, ISOFORM D-RELATED"/>
    <property type="match status" value="1"/>
</dbReference>
<evidence type="ECO:0000313" key="4">
    <source>
        <dbReference type="Proteomes" id="UP000762676"/>
    </source>
</evidence>
<dbReference type="PROSITE" id="PS51029">
    <property type="entry name" value="MADF"/>
    <property type="match status" value="1"/>
</dbReference>
<feature type="domain" description="MADF" evidence="2">
    <location>
        <begin position="11"/>
        <end position="109"/>
    </location>
</feature>
<accession>A0AAV4JQ93</accession>
<dbReference type="EMBL" id="BMAT01013950">
    <property type="protein sequence ID" value="GFS23677.1"/>
    <property type="molecule type" value="Genomic_DNA"/>
</dbReference>
<feature type="compositionally biased region" description="Basic and acidic residues" evidence="1">
    <location>
        <begin position="151"/>
        <end position="160"/>
    </location>
</feature>
<dbReference type="AlphaFoldDB" id="A0AAV4JQ93"/>
<comment type="caution">
    <text evidence="3">The sequence shown here is derived from an EMBL/GenBank/DDBJ whole genome shotgun (WGS) entry which is preliminary data.</text>
</comment>
<evidence type="ECO:0000256" key="1">
    <source>
        <dbReference type="SAM" id="MobiDB-lite"/>
    </source>
</evidence>
<reference evidence="3 4" key="1">
    <citation type="journal article" date="2021" name="Elife">
        <title>Chloroplast acquisition without the gene transfer in kleptoplastic sea slugs, Plakobranchus ocellatus.</title>
        <authorList>
            <person name="Maeda T."/>
            <person name="Takahashi S."/>
            <person name="Yoshida T."/>
            <person name="Shimamura S."/>
            <person name="Takaki Y."/>
            <person name="Nagai Y."/>
            <person name="Toyoda A."/>
            <person name="Suzuki Y."/>
            <person name="Arimoto A."/>
            <person name="Ishii H."/>
            <person name="Satoh N."/>
            <person name="Nishiyama T."/>
            <person name="Hasebe M."/>
            <person name="Maruyama T."/>
            <person name="Minagawa J."/>
            <person name="Obokata J."/>
            <person name="Shigenobu S."/>
        </authorList>
    </citation>
    <scope>NUCLEOTIDE SEQUENCE [LARGE SCALE GENOMIC DNA]</scope>
</reference>
<sequence length="286" mass="32907">MASWSKERTIQFIEYYKSQECLWKAKNKDYSNKIKREKAYEKLTNFVKTFYPSANRDTTISKISNLRSSWRKEQKKMIASHLSGAGEDDMYVPSLFYFDNLSFIDLADSDSEVPRKGREIKDDVDATSFDFIERDKDWDCHEQKFDFHESDMDFHGDQHSEGSGPNTRPMSPLTTPGPSARPISPSRETPSQKRQPPAKRKAPEEDELLMLACQKLKAISTETTSKDGLDSFAQWVSHDLRTMAREQIIHAKKLISEVIYNGQLQNLSKHSRLVTNNTTGAYSQES</sequence>
<keyword evidence="4" id="KW-1185">Reference proteome</keyword>
<feature type="compositionally biased region" description="Polar residues" evidence="1">
    <location>
        <begin position="161"/>
        <end position="177"/>
    </location>
</feature>
<proteinExistence type="predicted"/>
<evidence type="ECO:0000313" key="3">
    <source>
        <dbReference type="EMBL" id="GFS23677.1"/>
    </source>
</evidence>
<dbReference type="Proteomes" id="UP000762676">
    <property type="component" value="Unassembled WGS sequence"/>
</dbReference>
<gene>
    <name evidence="3" type="ORF">ElyMa_006984000</name>
</gene>
<dbReference type="SMART" id="SM00595">
    <property type="entry name" value="MADF"/>
    <property type="match status" value="1"/>
</dbReference>
<dbReference type="PANTHER" id="PTHR21505">
    <property type="entry name" value="MADF DOMAIN-CONTAINING PROTEIN-RELATED"/>
    <property type="match status" value="1"/>
</dbReference>
<evidence type="ECO:0000259" key="2">
    <source>
        <dbReference type="PROSITE" id="PS51029"/>
    </source>
</evidence>
<name>A0AAV4JQ93_9GAST</name>
<protein>
    <submittedName>
        <fullName evidence="3">Sodium/hydrogen exchanger 3</fullName>
    </submittedName>
</protein>
<dbReference type="InterPro" id="IPR006578">
    <property type="entry name" value="MADF-dom"/>
</dbReference>
<organism evidence="3 4">
    <name type="scientific">Elysia marginata</name>
    <dbReference type="NCBI Taxonomy" id="1093978"/>
    <lineage>
        <taxon>Eukaryota</taxon>
        <taxon>Metazoa</taxon>
        <taxon>Spiralia</taxon>
        <taxon>Lophotrochozoa</taxon>
        <taxon>Mollusca</taxon>
        <taxon>Gastropoda</taxon>
        <taxon>Heterobranchia</taxon>
        <taxon>Euthyneura</taxon>
        <taxon>Panpulmonata</taxon>
        <taxon>Sacoglossa</taxon>
        <taxon>Placobranchoidea</taxon>
        <taxon>Plakobranchidae</taxon>
        <taxon>Elysia</taxon>
    </lineage>
</organism>
<dbReference type="Pfam" id="PF10545">
    <property type="entry name" value="MADF_DNA_bdg"/>
    <property type="match status" value="1"/>
</dbReference>